<dbReference type="AlphaFoldDB" id="A0A1D6FAI6"/>
<name>A0A1D6FAI6_MAIZE</name>
<gene>
    <name evidence="2" type="ORF">ZEAMMB73_Zm00001d007967</name>
</gene>
<dbReference type="ExpressionAtlas" id="A0A1D6FAI6">
    <property type="expression patterns" value="baseline and differential"/>
</dbReference>
<sequence>MDAKPASVCIFLLLLLAQNPSSSSADDQKCFYTTDRVATWCVDWACKFGCLIDAKQYHTKYKNSWCEGSRRGICHCHFCD</sequence>
<dbReference type="PaxDb" id="4577-GRMZM2G079962_P01"/>
<accession>A0A1D6FAI6</accession>
<evidence type="ECO:0000256" key="1">
    <source>
        <dbReference type="SAM" id="SignalP"/>
    </source>
</evidence>
<reference evidence="3" key="2">
    <citation type="submission" date="2019-07" db="EMBL/GenBank/DDBJ databases">
        <authorList>
            <person name="Seetharam A."/>
            <person name="Woodhouse M."/>
            <person name="Cannon E."/>
        </authorList>
    </citation>
    <scope>NUCLEOTIDE SEQUENCE [LARGE SCALE GENOMIC DNA]</scope>
    <source>
        <strain evidence="3">cv. B73</strain>
    </source>
</reference>
<protein>
    <submittedName>
        <fullName evidence="2 3">Uncharacterized protein</fullName>
    </submittedName>
</protein>
<dbReference type="OMA" id="CALESCI"/>
<evidence type="ECO:0000313" key="4">
    <source>
        <dbReference type="Proteomes" id="UP000007305"/>
    </source>
</evidence>
<evidence type="ECO:0007829" key="5">
    <source>
        <dbReference type="PeptideAtlas" id="A0A1D6FAI6"/>
    </source>
</evidence>
<proteinExistence type="evidence at protein level"/>
<reference evidence="2 4" key="1">
    <citation type="submission" date="2015-12" db="EMBL/GenBank/DDBJ databases">
        <title>Update maize B73 reference genome by single molecule sequencing technologies.</title>
        <authorList>
            <consortium name="Maize Genome Sequencing Project"/>
            <person name="Ware D."/>
        </authorList>
    </citation>
    <scope>NUCLEOTIDE SEQUENCE [LARGE SCALE GENOMIC DNA]</scope>
    <source>
        <strain evidence="4">cv. B73</strain>
        <tissue evidence="2">Seedling</tissue>
    </source>
</reference>
<dbReference type="EMBL" id="CM007648">
    <property type="protein sequence ID" value="ONM28084.1"/>
    <property type="molecule type" value="Genomic_DNA"/>
</dbReference>
<keyword evidence="5" id="KW-1267">Proteomics identification</keyword>
<dbReference type="EnsemblPlants" id="Zm00001eb117960_T001">
    <property type="protein sequence ID" value="Zm00001eb117960_P001"/>
    <property type="gene ID" value="Zm00001eb117960"/>
</dbReference>
<dbReference type="Proteomes" id="UP000007305">
    <property type="component" value="Chromosome 2"/>
</dbReference>
<organism evidence="2">
    <name type="scientific">Zea mays</name>
    <name type="common">Maize</name>
    <dbReference type="NCBI Taxonomy" id="4577"/>
    <lineage>
        <taxon>Eukaryota</taxon>
        <taxon>Viridiplantae</taxon>
        <taxon>Streptophyta</taxon>
        <taxon>Embryophyta</taxon>
        <taxon>Tracheophyta</taxon>
        <taxon>Spermatophyta</taxon>
        <taxon>Magnoliopsida</taxon>
        <taxon>Liliopsida</taxon>
        <taxon>Poales</taxon>
        <taxon>Poaceae</taxon>
        <taxon>PACMAD clade</taxon>
        <taxon>Panicoideae</taxon>
        <taxon>Andropogonodae</taxon>
        <taxon>Andropogoneae</taxon>
        <taxon>Tripsacinae</taxon>
        <taxon>Zea</taxon>
    </lineage>
</organism>
<evidence type="ECO:0000313" key="2">
    <source>
        <dbReference type="EMBL" id="ONM28084.1"/>
    </source>
</evidence>
<feature type="signal peptide" evidence="1">
    <location>
        <begin position="1"/>
        <end position="25"/>
    </location>
</feature>
<dbReference type="eggNOG" id="ENOG502R5YW">
    <property type="taxonomic scope" value="Eukaryota"/>
</dbReference>
<keyword evidence="1" id="KW-0732">Signal</keyword>
<feature type="chain" id="PRO_5010804043" evidence="1">
    <location>
        <begin position="26"/>
        <end position="80"/>
    </location>
</feature>
<reference evidence="3" key="3">
    <citation type="submission" date="2021-05" db="UniProtKB">
        <authorList>
            <consortium name="EnsemblPlants"/>
        </authorList>
    </citation>
    <scope>IDENTIFICATION</scope>
    <source>
        <strain evidence="3">cv. B73</strain>
    </source>
</reference>
<evidence type="ECO:0000313" key="3">
    <source>
        <dbReference type="EnsemblPlants" id="Zm00001eb117960_P001"/>
    </source>
</evidence>
<keyword evidence="4" id="KW-1185">Reference proteome</keyword>
<dbReference type="Gramene" id="Zm00001eb117960_T001">
    <property type="protein sequence ID" value="Zm00001eb117960_P001"/>
    <property type="gene ID" value="Zm00001eb117960"/>
</dbReference>